<dbReference type="InterPro" id="IPR002818">
    <property type="entry name" value="DJ-1/PfpI"/>
</dbReference>
<dbReference type="InterPro" id="IPR006287">
    <property type="entry name" value="DJ-1"/>
</dbReference>
<gene>
    <name evidence="2" type="ORF">HMPREF9302_04405</name>
</gene>
<comment type="caution">
    <text evidence="2">The sequence shown here is derived from an EMBL/GenBank/DDBJ whole genome shotgun (WGS) entry which is preliminary data.</text>
</comment>
<dbReference type="EMBL" id="JRNU01000014">
    <property type="protein sequence ID" value="KGF52265.1"/>
    <property type="molecule type" value="Genomic_DNA"/>
</dbReference>
<evidence type="ECO:0000259" key="1">
    <source>
        <dbReference type="Pfam" id="PF01965"/>
    </source>
</evidence>
<sequence length="191" mass="20549">MAKVYEFLATGFEEMEAIVPVDVFRRSGVEISMVSVTGSKVVKSARGVGIEADVLLEEIASFDDVDMLLLPGGVLGANNLKEHKEVRKILLKQFESGRFLGAVCAAPLVFASIGILKGKKATIFPGMEDSLINGAEPTRTLVQVDGNVITGAGPVAVLPYTYELLSHLLPKEEVEKVKKAMLYDRVLAGTK</sequence>
<evidence type="ECO:0000313" key="2">
    <source>
        <dbReference type="EMBL" id="KGF52265.1"/>
    </source>
</evidence>
<dbReference type="RefSeq" id="WP_008447890.1">
    <property type="nucleotide sequence ID" value="NZ_JRNU01000014.1"/>
</dbReference>
<dbReference type="SUPFAM" id="SSF52317">
    <property type="entry name" value="Class I glutamine amidotransferase-like"/>
    <property type="match status" value="1"/>
</dbReference>
<organism evidence="2 3">
    <name type="scientific">Prevotella amnii DNF00058</name>
    <dbReference type="NCBI Taxonomy" id="1401066"/>
    <lineage>
        <taxon>Bacteria</taxon>
        <taxon>Pseudomonadati</taxon>
        <taxon>Bacteroidota</taxon>
        <taxon>Bacteroidia</taxon>
        <taxon>Bacteroidales</taxon>
        <taxon>Prevotellaceae</taxon>
        <taxon>Prevotella</taxon>
    </lineage>
</organism>
<dbReference type="Gene3D" id="3.40.50.880">
    <property type="match status" value="1"/>
</dbReference>
<reference evidence="2 3" key="1">
    <citation type="submission" date="2014-07" db="EMBL/GenBank/DDBJ databases">
        <authorList>
            <person name="McCorrison J."/>
            <person name="Sanka R."/>
            <person name="Torralba M."/>
            <person name="Gillis M."/>
            <person name="Haft D.H."/>
            <person name="Methe B."/>
            <person name="Sutton G."/>
            <person name="Nelson K.E."/>
        </authorList>
    </citation>
    <scope>NUCLEOTIDE SEQUENCE [LARGE SCALE GENOMIC DNA]</scope>
    <source>
        <strain evidence="2 3">DNF00058</strain>
    </source>
</reference>
<dbReference type="AlphaFoldDB" id="A0A096AZM8"/>
<evidence type="ECO:0000313" key="3">
    <source>
        <dbReference type="Proteomes" id="UP000029614"/>
    </source>
</evidence>
<dbReference type="PANTHER" id="PTHR48094:SF12">
    <property type="entry name" value="PARKINSON DISEASE PROTEIN 7 HOMOLOG"/>
    <property type="match status" value="1"/>
</dbReference>
<dbReference type="InterPro" id="IPR029062">
    <property type="entry name" value="Class_I_gatase-like"/>
</dbReference>
<proteinExistence type="predicted"/>
<dbReference type="InterPro" id="IPR050325">
    <property type="entry name" value="Prot/Nucl_acid_deglycase"/>
</dbReference>
<keyword evidence="3" id="KW-1185">Reference proteome</keyword>
<dbReference type="CDD" id="cd03135">
    <property type="entry name" value="GATase1_DJ-1"/>
    <property type="match status" value="1"/>
</dbReference>
<dbReference type="GO" id="GO:0005737">
    <property type="term" value="C:cytoplasm"/>
    <property type="evidence" value="ECO:0007669"/>
    <property type="project" value="TreeGrafter"/>
</dbReference>
<name>A0A096AZM8_9BACT</name>
<protein>
    <submittedName>
        <fullName evidence="2">Thiamine biosynthesis protein ThiJ</fullName>
    </submittedName>
</protein>
<accession>A0A096AZM8</accession>
<dbReference type="PANTHER" id="PTHR48094">
    <property type="entry name" value="PROTEIN/NUCLEIC ACID DEGLYCASE DJ-1-RELATED"/>
    <property type="match status" value="1"/>
</dbReference>
<dbReference type="Proteomes" id="UP000029614">
    <property type="component" value="Unassembled WGS sequence"/>
</dbReference>
<feature type="domain" description="DJ-1/PfpI" evidence="1">
    <location>
        <begin position="3"/>
        <end position="165"/>
    </location>
</feature>
<dbReference type="Pfam" id="PF01965">
    <property type="entry name" value="DJ-1_PfpI"/>
    <property type="match status" value="1"/>
</dbReference>
<dbReference type="NCBIfam" id="TIGR01383">
    <property type="entry name" value="not_thiJ"/>
    <property type="match status" value="1"/>
</dbReference>
<dbReference type="OrthoDB" id="9792284at2"/>